<dbReference type="EMBL" id="JAAIUW010000004">
    <property type="protein sequence ID" value="KAF7835653.1"/>
    <property type="molecule type" value="Genomic_DNA"/>
</dbReference>
<feature type="transmembrane region" description="Helical" evidence="1">
    <location>
        <begin position="40"/>
        <end position="58"/>
    </location>
</feature>
<keyword evidence="3" id="KW-1185">Reference proteome</keyword>
<protein>
    <submittedName>
        <fullName evidence="2">Putative prolyl 4-hydroxylase 7</fullName>
    </submittedName>
</protein>
<name>A0A834X035_9FABA</name>
<dbReference type="Proteomes" id="UP000634136">
    <property type="component" value="Unassembled WGS sequence"/>
</dbReference>
<reference evidence="2" key="1">
    <citation type="submission" date="2020-09" db="EMBL/GenBank/DDBJ databases">
        <title>Genome-Enabled Discovery of Anthraquinone Biosynthesis in Senna tora.</title>
        <authorList>
            <person name="Kang S.-H."/>
            <person name="Pandey R.P."/>
            <person name="Lee C.-M."/>
            <person name="Sim J.-S."/>
            <person name="Jeong J.-T."/>
            <person name="Choi B.-S."/>
            <person name="Jung M."/>
            <person name="Ginzburg D."/>
            <person name="Zhao K."/>
            <person name="Won S.Y."/>
            <person name="Oh T.-J."/>
            <person name="Yu Y."/>
            <person name="Kim N.-H."/>
            <person name="Lee O.R."/>
            <person name="Lee T.-H."/>
            <person name="Bashyal P."/>
            <person name="Kim T.-S."/>
            <person name="Lee W.-H."/>
            <person name="Kawkins C."/>
            <person name="Kim C.-K."/>
            <person name="Kim J.S."/>
            <person name="Ahn B.O."/>
            <person name="Rhee S.Y."/>
            <person name="Sohng J.K."/>
        </authorList>
    </citation>
    <scope>NUCLEOTIDE SEQUENCE</scope>
    <source>
        <tissue evidence="2">Leaf</tissue>
    </source>
</reference>
<comment type="caution">
    <text evidence="2">The sequence shown here is derived from an EMBL/GenBank/DDBJ whole genome shotgun (WGS) entry which is preliminary data.</text>
</comment>
<keyword evidence="1" id="KW-0472">Membrane</keyword>
<dbReference type="OrthoDB" id="420380at2759"/>
<accession>A0A834X035</accession>
<evidence type="ECO:0000313" key="3">
    <source>
        <dbReference type="Proteomes" id="UP000634136"/>
    </source>
</evidence>
<sequence length="134" mass="15087">MHDSEASSSPPHLLLHHRKITVHLYTFTLSPSFITCEPTAYAPLFVFFYACNCIYCLLSRLHASNPRDSDCRVFAKFPKSRFLPAGDKLEKSMVADNESGKSIESTVRTSSGCFLTRPRDTGHNLREKKKCLCG</sequence>
<evidence type="ECO:0000256" key="1">
    <source>
        <dbReference type="SAM" id="Phobius"/>
    </source>
</evidence>
<dbReference type="AlphaFoldDB" id="A0A834X035"/>
<organism evidence="2 3">
    <name type="scientific">Senna tora</name>
    <dbReference type="NCBI Taxonomy" id="362788"/>
    <lineage>
        <taxon>Eukaryota</taxon>
        <taxon>Viridiplantae</taxon>
        <taxon>Streptophyta</taxon>
        <taxon>Embryophyta</taxon>
        <taxon>Tracheophyta</taxon>
        <taxon>Spermatophyta</taxon>
        <taxon>Magnoliopsida</taxon>
        <taxon>eudicotyledons</taxon>
        <taxon>Gunneridae</taxon>
        <taxon>Pentapetalae</taxon>
        <taxon>rosids</taxon>
        <taxon>fabids</taxon>
        <taxon>Fabales</taxon>
        <taxon>Fabaceae</taxon>
        <taxon>Caesalpinioideae</taxon>
        <taxon>Cassia clade</taxon>
        <taxon>Senna</taxon>
    </lineage>
</organism>
<evidence type="ECO:0000313" key="2">
    <source>
        <dbReference type="EMBL" id="KAF7835653.1"/>
    </source>
</evidence>
<keyword evidence="1" id="KW-0812">Transmembrane</keyword>
<proteinExistence type="predicted"/>
<keyword evidence="1" id="KW-1133">Transmembrane helix</keyword>
<gene>
    <name evidence="2" type="ORF">G2W53_010512</name>
</gene>